<dbReference type="Proteomes" id="UP000309997">
    <property type="component" value="Unassembled WGS sequence"/>
</dbReference>
<evidence type="ECO:0000313" key="1">
    <source>
        <dbReference type="EMBL" id="KAL3603577.1"/>
    </source>
</evidence>
<keyword evidence="2" id="KW-1185">Reference proteome</keyword>
<organism evidence="1 2">
    <name type="scientific">Populus alba</name>
    <name type="common">White poplar</name>
    <dbReference type="NCBI Taxonomy" id="43335"/>
    <lineage>
        <taxon>Eukaryota</taxon>
        <taxon>Viridiplantae</taxon>
        <taxon>Streptophyta</taxon>
        <taxon>Embryophyta</taxon>
        <taxon>Tracheophyta</taxon>
        <taxon>Spermatophyta</taxon>
        <taxon>Magnoliopsida</taxon>
        <taxon>eudicotyledons</taxon>
        <taxon>Gunneridae</taxon>
        <taxon>Pentapetalae</taxon>
        <taxon>rosids</taxon>
        <taxon>fabids</taxon>
        <taxon>Malpighiales</taxon>
        <taxon>Salicaceae</taxon>
        <taxon>Saliceae</taxon>
        <taxon>Populus</taxon>
    </lineage>
</organism>
<dbReference type="EMBL" id="RCHU02000002">
    <property type="protein sequence ID" value="KAL3603577.1"/>
    <property type="molecule type" value="Genomic_DNA"/>
</dbReference>
<gene>
    <name evidence="1" type="ORF">D5086_004436</name>
</gene>
<comment type="caution">
    <text evidence="1">The sequence shown here is derived from an EMBL/GenBank/DDBJ whole genome shotgun (WGS) entry which is preliminary data.</text>
</comment>
<name>A0ACC4CQS5_POPAL</name>
<reference evidence="1 2" key="1">
    <citation type="journal article" date="2024" name="Plant Biotechnol. J.">
        <title>Genome and CRISPR/Cas9 system of a widespread forest tree (Populus alba) in the world.</title>
        <authorList>
            <person name="Liu Y.J."/>
            <person name="Jiang P.F."/>
            <person name="Han X.M."/>
            <person name="Li X.Y."/>
            <person name="Wang H.M."/>
            <person name="Wang Y.J."/>
            <person name="Wang X.X."/>
            <person name="Zeng Q.Y."/>
        </authorList>
    </citation>
    <scope>NUCLEOTIDE SEQUENCE [LARGE SCALE GENOMIC DNA]</scope>
    <source>
        <strain evidence="2">cv. PAL-ZL1</strain>
    </source>
</reference>
<accession>A0ACC4CQS5</accession>
<sequence>TGSALVVNSDDYVPENLARTGFFWIHINSPMISEISIRKGHGVDQAVYFYSQMQ</sequence>
<feature type="non-terminal residue" evidence="1">
    <location>
        <position position="1"/>
    </location>
</feature>
<proteinExistence type="predicted"/>
<evidence type="ECO:0000313" key="2">
    <source>
        <dbReference type="Proteomes" id="UP000309997"/>
    </source>
</evidence>
<protein>
    <submittedName>
        <fullName evidence="1">Uncharacterized protein</fullName>
    </submittedName>
</protein>